<keyword evidence="9" id="KW-1185">Reference proteome</keyword>
<evidence type="ECO:0000256" key="1">
    <source>
        <dbReference type="ARBA" id="ARBA00004123"/>
    </source>
</evidence>
<dbReference type="InterPro" id="IPR019474">
    <property type="entry name" value="Ub_conjug_fac_E4_core"/>
</dbReference>
<feature type="region of interest" description="Disordered" evidence="6">
    <location>
        <begin position="56"/>
        <end position="80"/>
    </location>
</feature>
<evidence type="ECO:0000256" key="5">
    <source>
        <dbReference type="ARBA" id="ARBA00023242"/>
    </source>
</evidence>
<comment type="subcellular location">
    <subcellularLocation>
        <location evidence="1">Nucleus</location>
    </subcellularLocation>
</comment>
<feature type="compositionally biased region" description="Pro residues" evidence="6">
    <location>
        <begin position="107"/>
        <end position="117"/>
    </location>
</feature>
<dbReference type="OrthoDB" id="47801at2759"/>
<dbReference type="EMBL" id="BNJQ01000018">
    <property type="protein sequence ID" value="GHP07848.1"/>
    <property type="molecule type" value="Genomic_DNA"/>
</dbReference>
<proteinExistence type="predicted"/>
<feature type="region of interest" description="Disordered" evidence="6">
    <location>
        <begin position="542"/>
        <end position="571"/>
    </location>
</feature>
<dbReference type="Proteomes" id="UP000660262">
    <property type="component" value="Unassembled WGS sequence"/>
</dbReference>
<evidence type="ECO:0000256" key="3">
    <source>
        <dbReference type="ARBA" id="ARBA00022679"/>
    </source>
</evidence>
<feature type="compositionally biased region" description="Basic residues" evidence="6">
    <location>
        <begin position="146"/>
        <end position="156"/>
    </location>
</feature>
<organism evidence="8 9">
    <name type="scientific">Pycnococcus provasolii</name>
    <dbReference type="NCBI Taxonomy" id="41880"/>
    <lineage>
        <taxon>Eukaryota</taxon>
        <taxon>Viridiplantae</taxon>
        <taxon>Chlorophyta</taxon>
        <taxon>Pseudoscourfieldiophyceae</taxon>
        <taxon>Pseudoscourfieldiales</taxon>
        <taxon>Pycnococcaceae</taxon>
        <taxon>Pycnococcus</taxon>
    </lineage>
</organism>
<gene>
    <name evidence="8" type="ORF">PPROV_000659000</name>
</gene>
<dbReference type="PROSITE" id="PS50127">
    <property type="entry name" value="UBC_2"/>
    <property type="match status" value="1"/>
</dbReference>
<dbReference type="GO" id="GO:0005737">
    <property type="term" value="C:cytoplasm"/>
    <property type="evidence" value="ECO:0007669"/>
    <property type="project" value="TreeGrafter"/>
</dbReference>
<dbReference type="InterPro" id="IPR003903">
    <property type="entry name" value="UIM_dom"/>
</dbReference>
<dbReference type="SMART" id="SM00726">
    <property type="entry name" value="UIM"/>
    <property type="match status" value="2"/>
</dbReference>
<keyword evidence="4" id="KW-0833">Ubl conjugation pathway</keyword>
<evidence type="ECO:0000313" key="9">
    <source>
        <dbReference type="Proteomes" id="UP000660262"/>
    </source>
</evidence>
<feature type="compositionally biased region" description="Low complexity" evidence="6">
    <location>
        <begin position="69"/>
        <end position="80"/>
    </location>
</feature>
<dbReference type="GO" id="GO:0036503">
    <property type="term" value="P:ERAD pathway"/>
    <property type="evidence" value="ECO:0007669"/>
    <property type="project" value="InterPro"/>
</dbReference>
<protein>
    <recommendedName>
        <fullName evidence="7">UBC core domain-containing protein</fullName>
    </recommendedName>
</protein>
<reference evidence="8" key="1">
    <citation type="submission" date="2020-10" db="EMBL/GenBank/DDBJ databases">
        <title>Unveiling of a novel bifunctional photoreceptor, Dualchrome1, isolated from a cosmopolitan green alga.</title>
        <authorList>
            <person name="Suzuki S."/>
            <person name="Kawachi M."/>
        </authorList>
    </citation>
    <scope>NUCLEOTIDE SEQUENCE</scope>
    <source>
        <strain evidence="8">NIES 2893</strain>
    </source>
</reference>
<dbReference type="InterPro" id="IPR016135">
    <property type="entry name" value="UBQ-conjugating_enzyme/RWD"/>
</dbReference>
<dbReference type="PANTHER" id="PTHR13931:SF2">
    <property type="entry name" value="UBIQUITIN CONJUGATION FACTOR E4 B"/>
    <property type="match status" value="1"/>
</dbReference>
<keyword evidence="3" id="KW-0808">Transferase</keyword>
<dbReference type="SUPFAM" id="SSF54495">
    <property type="entry name" value="UBC-like"/>
    <property type="match status" value="1"/>
</dbReference>
<dbReference type="GO" id="GO:0005634">
    <property type="term" value="C:nucleus"/>
    <property type="evidence" value="ECO:0007669"/>
    <property type="project" value="UniProtKB-SubCell"/>
</dbReference>
<comment type="pathway">
    <text evidence="2">Protein modification; protein ubiquitination.</text>
</comment>
<feature type="compositionally biased region" description="Low complexity" evidence="6">
    <location>
        <begin position="118"/>
        <end position="145"/>
    </location>
</feature>
<dbReference type="PANTHER" id="PTHR13931">
    <property type="entry name" value="UBIQUITINATION FACTOR E4"/>
    <property type="match status" value="1"/>
</dbReference>
<dbReference type="GO" id="GO:0006511">
    <property type="term" value="P:ubiquitin-dependent protein catabolic process"/>
    <property type="evidence" value="ECO:0007669"/>
    <property type="project" value="InterPro"/>
</dbReference>
<dbReference type="InterPro" id="IPR000608">
    <property type="entry name" value="UBC"/>
</dbReference>
<keyword evidence="5" id="KW-0539">Nucleus</keyword>
<feature type="region of interest" description="Disordered" evidence="6">
    <location>
        <begin position="104"/>
        <end position="182"/>
    </location>
</feature>
<comment type="caution">
    <text evidence="8">The sequence shown here is derived from an EMBL/GenBank/DDBJ whole genome shotgun (WGS) entry which is preliminary data.</text>
</comment>
<dbReference type="Gene3D" id="3.10.110.10">
    <property type="entry name" value="Ubiquitin Conjugating Enzyme"/>
    <property type="match status" value="1"/>
</dbReference>
<accession>A0A830HLT9</accession>
<dbReference type="SMART" id="SM00212">
    <property type="entry name" value="UBCc"/>
    <property type="match status" value="1"/>
</dbReference>
<evidence type="ECO:0000313" key="8">
    <source>
        <dbReference type="EMBL" id="GHP07848.1"/>
    </source>
</evidence>
<evidence type="ECO:0000256" key="2">
    <source>
        <dbReference type="ARBA" id="ARBA00004906"/>
    </source>
</evidence>
<dbReference type="GO" id="GO:0000209">
    <property type="term" value="P:protein polyubiquitination"/>
    <property type="evidence" value="ECO:0007669"/>
    <property type="project" value="TreeGrafter"/>
</dbReference>
<dbReference type="GO" id="GO:0034450">
    <property type="term" value="F:ubiquitin-ubiquitin ligase activity"/>
    <property type="evidence" value="ECO:0007669"/>
    <property type="project" value="InterPro"/>
</dbReference>
<dbReference type="CDD" id="cd23810">
    <property type="entry name" value="UBCc_BIRC6"/>
    <property type="match status" value="1"/>
</dbReference>
<dbReference type="GO" id="GO:0000151">
    <property type="term" value="C:ubiquitin ligase complex"/>
    <property type="evidence" value="ECO:0007669"/>
    <property type="project" value="InterPro"/>
</dbReference>
<evidence type="ECO:0000259" key="7">
    <source>
        <dbReference type="PROSITE" id="PS50127"/>
    </source>
</evidence>
<dbReference type="Pfam" id="PF10408">
    <property type="entry name" value="Ufd2P_core"/>
    <property type="match status" value="1"/>
</dbReference>
<sequence>MADSSLNLSLEEEEDMDDADLAAAIAMSLGGEGVGVGVGEGDGEGEGTLEQHVAVPVPVSGLQEDASHGDASASGGAHGASASASMFASADMDYELQAAIALSLGQQPPPPPQPQPPHANASASANANPQPASQQQQQQQQQQQHARVRSSTKRARAPPQEYAPPPTLPAWMQAASDQPESAPVDDAALAALSTAMGVQMASSSATPSPNSLLLPSTAGAVTKRQMESTVRALLSKRRTLAQGMPETRILALVHGRAVAQMRSADVPLVRLAAYTAASILTELLASDDEEDLFFEGGQHRHVFRDLLTSAQASEALIADMVAVTSVSSSAELEKFWRDLLVSSLKDFNDVPLDDLASVDSRLYAVSTLISSPAILRLLGKELHAEVSRAHTITGLEFEKRSVLAPLLKVGTLPTTPNGPTPSAATKTFLSLRGYPKSGERERIINNLASVFERTHGAAHTMLRMLAGAGPDYKETVLAWLAAAVGTSQARTKIGASTAAASLARGALAGSSDAFALGVAATCLRFCRPFLDGKPQHLARLREAPLTQPRRLSSPAGEGTLAGRAAAPSSIALPSPPSTPFFAPRLAETMQPPHFVVEVFLLAQQATQICVMPAAISFVRRLRAKERHSKREGLDLNADPEWNAECDCGSAQLLDPSMAVDMCRLSLITAVWLMSLLDHPNPEAVREAYACIPESVAKNLGMWVTHVLRWNRADLLAGAGSTALPVTVLVECATALLLRRDLVRSPIVHARLTEMLENFLRSTRHGARSLGTGAGSSAHDALVGAVLGNADVLRRIVPALMSAYVAMDAVEGIDVDAEDFDKFASRNDAARLIETIWEYPECCASISELLATQNGRDLFAQFASAALGALMYLLEDSLERLVSIHEMETAMADEAKWKALPPAERADKESFLRSQEGAAKGFMVYARTTLRLLNLLADAQGVGEAFLHETTVGPAAYAVVHFLELLVGPKGSNLQVKKPERFHFRPNELLLSIVEFALRIATRHSAGGAFAAAVAAEPDFDAAILRKAGSTMKQENLGGPRHHECLDDLINAAQARKGGASGASAAAAAAAGGGEGSEAAAASHAIPSFADEASDDADGMWRRRYESTMGQLAFADVDGGLPQYYGLFEDLANQPAGNEKQKLRKLAKEVQSLSASGGLPVALESSVLLRQDGARPDKMRALIVGPEGTPYALGCFVFDIFFPSDYPHKPPMVQFVTTGGGRIRFNPNLYADGKVCLSLLGTWHGGAEFEKWNPSQSSLYQVLVSIQAMILVDEPWFNEPGADGLRGTDDGDRKSREYNEEIRLQTVRWAMVAQLRKPKPGFEDAIRAHFALQRGRIYRQVAGWVDACEDATRKARMQESMHELVDELSKLQEP</sequence>
<dbReference type="Pfam" id="PF00179">
    <property type="entry name" value="UQ_con"/>
    <property type="match status" value="1"/>
</dbReference>
<feature type="domain" description="UBC core" evidence="7">
    <location>
        <begin position="1140"/>
        <end position="1310"/>
    </location>
</feature>
<evidence type="ECO:0000256" key="4">
    <source>
        <dbReference type="ARBA" id="ARBA00022786"/>
    </source>
</evidence>
<name>A0A830HLT9_9CHLO</name>
<evidence type="ECO:0000256" key="6">
    <source>
        <dbReference type="SAM" id="MobiDB-lite"/>
    </source>
</evidence>
<dbReference type="InterPro" id="IPR045132">
    <property type="entry name" value="UBE4"/>
</dbReference>